<keyword evidence="2" id="KW-0677">Repeat</keyword>
<dbReference type="Proteomes" id="UP000276133">
    <property type="component" value="Unassembled WGS sequence"/>
</dbReference>
<evidence type="ECO:0000256" key="3">
    <source>
        <dbReference type="PROSITE-ProRule" id="PRU00221"/>
    </source>
</evidence>
<dbReference type="EMBL" id="REGN01000798">
    <property type="protein sequence ID" value="RNA38961.1"/>
    <property type="molecule type" value="Genomic_DNA"/>
</dbReference>
<dbReference type="InterPro" id="IPR019775">
    <property type="entry name" value="WD40_repeat_CS"/>
</dbReference>
<dbReference type="Gene3D" id="2.130.10.10">
    <property type="entry name" value="YVTN repeat-like/Quinoprotein amine dehydrogenase"/>
    <property type="match status" value="1"/>
</dbReference>
<protein>
    <submittedName>
        <fullName evidence="4">WD repeat-containing 31 isoform X1</fullName>
    </submittedName>
</protein>
<proteinExistence type="predicted"/>
<evidence type="ECO:0000256" key="2">
    <source>
        <dbReference type="ARBA" id="ARBA00022737"/>
    </source>
</evidence>
<feature type="non-terminal residue" evidence="4">
    <location>
        <position position="1"/>
    </location>
</feature>
<evidence type="ECO:0000313" key="4">
    <source>
        <dbReference type="EMBL" id="RNA38961.1"/>
    </source>
</evidence>
<reference evidence="4 5" key="1">
    <citation type="journal article" date="2018" name="Sci. Rep.">
        <title>Genomic signatures of local adaptation to the degree of environmental predictability in rotifers.</title>
        <authorList>
            <person name="Franch-Gras L."/>
            <person name="Hahn C."/>
            <person name="Garcia-Roger E.M."/>
            <person name="Carmona M.J."/>
            <person name="Serra M."/>
            <person name="Gomez A."/>
        </authorList>
    </citation>
    <scope>NUCLEOTIDE SEQUENCE [LARGE SCALE GENOMIC DNA]</scope>
    <source>
        <strain evidence="4">HYR1</strain>
    </source>
</reference>
<dbReference type="PROSITE" id="PS50294">
    <property type="entry name" value="WD_REPEATS_REGION"/>
    <property type="match status" value="1"/>
</dbReference>
<dbReference type="PANTHER" id="PTHR19869">
    <property type="entry name" value="SPERMATID WD-REPEAT PROTEIN"/>
    <property type="match status" value="1"/>
</dbReference>
<dbReference type="InterPro" id="IPR040066">
    <property type="entry name" value="WDR31"/>
</dbReference>
<dbReference type="OrthoDB" id="6262491at2759"/>
<feature type="repeat" description="WD" evidence="3">
    <location>
        <begin position="99"/>
        <end position="140"/>
    </location>
</feature>
<evidence type="ECO:0000256" key="1">
    <source>
        <dbReference type="ARBA" id="ARBA00022574"/>
    </source>
</evidence>
<dbReference type="InterPro" id="IPR001680">
    <property type="entry name" value="WD40_rpt"/>
</dbReference>
<dbReference type="PANTHER" id="PTHR19869:SF1">
    <property type="entry name" value="WD REPEAT-CONTAINING PROTEIN 31"/>
    <property type="match status" value="1"/>
</dbReference>
<comment type="caution">
    <text evidence="4">The sequence shown here is derived from an EMBL/GenBank/DDBJ whole genome shotgun (WGS) entry which is preliminary data.</text>
</comment>
<sequence length="152" mass="17383">EKHSNEMNGLRLIDTLSSYDNVLSITTAFGTKCLFGHQNNYTLELFDYVKGETVKVWNGHEKDITRSIYCPRIDRYLSCSRDKTIKLWNSLGPKPELDLHGHELVVTTISVDNENMNLISGSRDNSLKLWDLRTGKMRSTANISRNLVSAQY</sequence>
<organism evidence="4 5">
    <name type="scientific">Brachionus plicatilis</name>
    <name type="common">Marine rotifer</name>
    <name type="synonym">Brachionus muelleri</name>
    <dbReference type="NCBI Taxonomy" id="10195"/>
    <lineage>
        <taxon>Eukaryota</taxon>
        <taxon>Metazoa</taxon>
        <taxon>Spiralia</taxon>
        <taxon>Gnathifera</taxon>
        <taxon>Rotifera</taxon>
        <taxon>Eurotatoria</taxon>
        <taxon>Monogononta</taxon>
        <taxon>Pseudotrocha</taxon>
        <taxon>Ploima</taxon>
        <taxon>Brachionidae</taxon>
        <taxon>Brachionus</taxon>
    </lineage>
</organism>
<dbReference type="InterPro" id="IPR036322">
    <property type="entry name" value="WD40_repeat_dom_sf"/>
</dbReference>
<feature type="repeat" description="WD" evidence="3">
    <location>
        <begin position="57"/>
        <end position="89"/>
    </location>
</feature>
<keyword evidence="5" id="KW-1185">Reference proteome</keyword>
<keyword evidence="1 3" id="KW-0853">WD repeat</keyword>
<dbReference type="AlphaFoldDB" id="A0A3M7SSY2"/>
<evidence type="ECO:0000313" key="5">
    <source>
        <dbReference type="Proteomes" id="UP000276133"/>
    </source>
</evidence>
<dbReference type="PROSITE" id="PS00678">
    <property type="entry name" value="WD_REPEATS_1"/>
    <property type="match status" value="1"/>
</dbReference>
<dbReference type="SUPFAM" id="SSF50978">
    <property type="entry name" value="WD40 repeat-like"/>
    <property type="match status" value="1"/>
</dbReference>
<dbReference type="PROSITE" id="PS50082">
    <property type="entry name" value="WD_REPEATS_2"/>
    <property type="match status" value="2"/>
</dbReference>
<dbReference type="SMART" id="SM00320">
    <property type="entry name" value="WD40"/>
    <property type="match status" value="2"/>
</dbReference>
<dbReference type="Pfam" id="PF00400">
    <property type="entry name" value="WD40"/>
    <property type="match status" value="2"/>
</dbReference>
<gene>
    <name evidence="4" type="ORF">BpHYR1_041638</name>
</gene>
<accession>A0A3M7SSY2</accession>
<dbReference type="STRING" id="10195.A0A3M7SSY2"/>
<dbReference type="InterPro" id="IPR015943">
    <property type="entry name" value="WD40/YVTN_repeat-like_dom_sf"/>
</dbReference>
<name>A0A3M7SSY2_BRAPC</name>